<evidence type="ECO:0000259" key="8">
    <source>
        <dbReference type="Pfam" id="PF02687"/>
    </source>
</evidence>
<protein>
    <submittedName>
        <fullName evidence="10">ABC transporter permease</fullName>
    </submittedName>
</protein>
<keyword evidence="4 7" id="KW-1133">Transmembrane helix</keyword>
<accession>A0ABP8MSZ7</accession>
<feature type="domain" description="ABC3 transporter permease C-terminal" evidence="8">
    <location>
        <begin position="384"/>
        <end position="500"/>
    </location>
</feature>
<feature type="transmembrane region" description="Helical" evidence="7">
    <location>
        <begin position="764"/>
        <end position="788"/>
    </location>
</feature>
<dbReference type="PANTHER" id="PTHR30572">
    <property type="entry name" value="MEMBRANE COMPONENT OF TRANSPORTER-RELATED"/>
    <property type="match status" value="1"/>
</dbReference>
<feature type="transmembrane region" description="Helical" evidence="7">
    <location>
        <begin position="521"/>
        <end position="541"/>
    </location>
</feature>
<comment type="caution">
    <text evidence="10">The sequence shown here is derived from an EMBL/GenBank/DDBJ whole genome shotgun (WGS) entry which is preliminary data.</text>
</comment>
<evidence type="ECO:0000256" key="1">
    <source>
        <dbReference type="ARBA" id="ARBA00004651"/>
    </source>
</evidence>
<evidence type="ECO:0000256" key="2">
    <source>
        <dbReference type="ARBA" id="ARBA00022475"/>
    </source>
</evidence>
<comment type="subcellular location">
    <subcellularLocation>
        <location evidence="1">Cell membrane</location>
        <topology evidence="1">Multi-pass membrane protein</topology>
    </subcellularLocation>
</comment>
<keyword evidence="11" id="KW-1185">Reference proteome</keyword>
<proteinExistence type="inferred from homology"/>
<feature type="transmembrane region" description="Helical" evidence="7">
    <location>
        <begin position="429"/>
        <end position="452"/>
    </location>
</feature>
<feature type="transmembrane region" description="Helical" evidence="7">
    <location>
        <begin position="378"/>
        <end position="400"/>
    </location>
</feature>
<dbReference type="Pfam" id="PF02687">
    <property type="entry name" value="FtsX"/>
    <property type="match status" value="2"/>
</dbReference>
<name>A0ABP8MSZ7_9BACT</name>
<keyword evidence="2" id="KW-1003">Cell membrane</keyword>
<evidence type="ECO:0000313" key="11">
    <source>
        <dbReference type="Proteomes" id="UP001501175"/>
    </source>
</evidence>
<dbReference type="RefSeq" id="WP_345243192.1">
    <property type="nucleotide sequence ID" value="NZ_BAABHD010000024.1"/>
</dbReference>
<feature type="transmembrane region" description="Helical" evidence="7">
    <location>
        <begin position="850"/>
        <end position="873"/>
    </location>
</feature>
<feature type="transmembrane region" description="Helical" evidence="7">
    <location>
        <begin position="816"/>
        <end position="835"/>
    </location>
</feature>
<feature type="domain" description="MacB-like periplasmic core" evidence="9">
    <location>
        <begin position="113"/>
        <end position="335"/>
    </location>
</feature>
<organism evidence="10 11">
    <name type="scientific">Nibrella saemangeumensis</name>
    <dbReference type="NCBI Taxonomy" id="1084526"/>
    <lineage>
        <taxon>Bacteria</taxon>
        <taxon>Pseudomonadati</taxon>
        <taxon>Bacteroidota</taxon>
        <taxon>Cytophagia</taxon>
        <taxon>Cytophagales</taxon>
        <taxon>Spirosomataceae</taxon>
        <taxon>Nibrella</taxon>
    </lineage>
</organism>
<feature type="domain" description="MacB-like periplasmic core" evidence="9">
    <location>
        <begin position="530"/>
        <end position="688"/>
    </location>
</feature>
<evidence type="ECO:0000256" key="7">
    <source>
        <dbReference type="SAM" id="Phobius"/>
    </source>
</evidence>
<dbReference type="InterPro" id="IPR003838">
    <property type="entry name" value="ABC3_permease_C"/>
</dbReference>
<dbReference type="InterPro" id="IPR050250">
    <property type="entry name" value="Macrolide_Exporter_MacB"/>
</dbReference>
<keyword evidence="3 7" id="KW-0812">Transmembrane</keyword>
<evidence type="ECO:0000313" key="10">
    <source>
        <dbReference type="EMBL" id="GAA4454370.1"/>
    </source>
</evidence>
<reference evidence="11" key="1">
    <citation type="journal article" date="2019" name="Int. J. Syst. Evol. Microbiol.">
        <title>The Global Catalogue of Microorganisms (GCM) 10K type strain sequencing project: providing services to taxonomists for standard genome sequencing and annotation.</title>
        <authorList>
            <consortium name="The Broad Institute Genomics Platform"/>
            <consortium name="The Broad Institute Genome Sequencing Center for Infectious Disease"/>
            <person name="Wu L."/>
            <person name="Ma J."/>
        </authorList>
    </citation>
    <scope>NUCLEOTIDE SEQUENCE [LARGE SCALE GENOMIC DNA]</scope>
    <source>
        <strain evidence="11">JCM 17927</strain>
    </source>
</reference>
<dbReference type="InterPro" id="IPR025857">
    <property type="entry name" value="MacB_PCD"/>
</dbReference>
<evidence type="ECO:0000256" key="3">
    <source>
        <dbReference type="ARBA" id="ARBA00022692"/>
    </source>
</evidence>
<comment type="similarity">
    <text evidence="6">Belongs to the ABC-4 integral membrane protein family.</text>
</comment>
<feature type="transmembrane region" description="Helical" evidence="7">
    <location>
        <begin position="472"/>
        <end position="495"/>
    </location>
</feature>
<evidence type="ECO:0000259" key="9">
    <source>
        <dbReference type="Pfam" id="PF12704"/>
    </source>
</evidence>
<evidence type="ECO:0000256" key="5">
    <source>
        <dbReference type="ARBA" id="ARBA00023136"/>
    </source>
</evidence>
<feature type="transmembrane region" description="Helical" evidence="7">
    <location>
        <begin position="114"/>
        <end position="135"/>
    </location>
</feature>
<dbReference type="EMBL" id="BAABHD010000024">
    <property type="protein sequence ID" value="GAA4454370.1"/>
    <property type="molecule type" value="Genomic_DNA"/>
</dbReference>
<keyword evidence="5 7" id="KW-0472">Membrane</keyword>
<gene>
    <name evidence="10" type="ORF">GCM10023189_20720</name>
</gene>
<dbReference type="Proteomes" id="UP001501175">
    <property type="component" value="Unassembled WGS sequence"/>
</dbReference>
<feature type="domain" description="ABC3 transporter permease C-terminal" evidence="8">
    <location>
        <begin position="768"/>
        <end position="880"/>
    </location>
</feature>
<dbReference type="NCBIfam" id="NF038404">
    <property type="entry name" value="perm_prefix_2"/>
    <property type="match status" value="1"/>
</dbReference>
<sequence>MKPTDSKLRPVEPPRWTHWLLTTLHPSETLEEVEGDLVELYTYWYHRAGRIQATLRYVLNVVSVLPPFVRRRQPKQKDYLKPEYGTISSLHPDMIRNYLKIAFRNLLKHKGYSFINILGLAIGMAVATLIGLWLYDELSFDKYHPNYDRIAQVMQHNLYNGEKKTQVANPAAMGPEIREKYGSDFDYVIQSSWTGGHVLAVGEKRFTKIGNFFDPEVADMLSLNMLKGTRAGLKDPYSIFLSESVAKAFFGDGNPLGKIMRVDNQFDVKVTGVYEDLPYNTSFREIAIMMPWSLYLIQNTWIKEMDDPWDSNFSQTFAQIAENADMDKVSAKIKDVKFNRISKEDRRYKPEVFLHPMSKWHLYSDFKNGINIGGRIEFVWLFGLIGIFVLLLACINFMNLATARSEKRAKEVGIRKAVGSVRSQLINQFFLESILVVFLAFIVSLVLVLLVLPYFNEVADKKTALPWANPVFWGLCIAFCLLTGLIAGSYPALYLSSFQPVKVLKGVSFRVGRFAAVPRKVLVVLQFTVSITLIIGTIVVFKQIEHAKNRPLGYNRAGLIRIGLEKEVSDHYEAVRNELKSIGAIEEMTQARSPLTSTWNTNGGFDWEGKDPNLAVDFPNNAVSYEYGKVVGWTIKEGRDFSKAFATDSVAFIINESAAKFLGFKEPVGTILRWNDKPFQIIGVVKDLLAESPYEPVRPSLFHIARRSESLLIVRLNRNLAATSALAKVEGVLKKFTPNVPFEYNFVDEEYARKFGNEERIGKLATWFAVLAIFISCLGLFGLASFIAEQRTKEIGIRKVLGASVTNLWGLLSKDFVQLVIIACLLASPIAWYFLNNWIQKYEYRTDIPWWVFIASGAGALLITLLTVSYQALKAALINPVKSLRSE</sequence>
<evidence type="ECO:0000256" key="4">
    <source>
        <dbReference type="ARBA" id="ARBA00022989"/>
    </source>
</evidence>
<evidence type="ECO:0000256" key="6">
    <source>
        <dbReference type="ARBA" id="ARBA00038076"/>
    </source>
</evidence>
<dbReference type="Pfam" id="PF12704">
    <property type="entry name" value="MacB_PCD"/>
    <property type="match status" value="2"/>
</dbReference>
<dbReference type="InterPro" id="IPR047699">
    <property type="entry name" value="Permease_put_prefix"/>
</dbReference>
<dbReference type="PANTHER" id="PTHR30572:SF4">
    <property type="entry name" value="ABC TRANSPORTER PERMEASE YTRF"/>
    <property type="match status" value="1"/>
</dbReference>